<proteinExistence type="predicted"/>
<dbReference type="OMA" id="HLWKSAE"/>
<dbReference type="Proteomes" id="UP000271162">
    <property type="component" value="Unassembled WGS sequence"/>
</dbReference>
<gene>
    <name evidence="2" type="ORF">NBR_LOCUS17366</name>
</gene>
<feature type="region of interest" description="Disordered" evidence="1">
    <location>
        <begin position="69"/>
        <end position="94"/>
    </location>
</feature>
<reference evidence="4" key="1">
    <citation type="submission" date="2016-04" db="UniProtKB">
        <authorList>
            <consortium name="WormBaseParasite"/>
        </authorList>
    </citation>
    <scope>IDENTIFICATION</scope>
</reference>
<feature type="compositionally biased region" description="Basic and acidic residues" evidence="1">
    <location>
        <begin position="71"/>
        <end position="94"/>
    </location>
</feature>
<protein>
    <submittedName>
        <fullName evidence="2 4">Uncharacterized protein</fullName>
    </submittedName>
</protein>
<dbReference type="EMBL" id="UYSL01022722">
    <property type="protein sequence ID" value="VDL80980.1"/>
    <property type="molecule type" value="Genomic_DNA"/>
</dbReference>
<reference evidence="2 3" key="2">
    <citation type="submission" date="2018-11" db="EMBL/GenBank/DDBJ databases">
        <authorList>
            <consortium name="Pathogen Informatics"/>
        </authorList>
    </citation>
    <scope>NUCLEOTIDE SEQUENCE [LARGE SCALE GENOMIC DNA]</scope>
</reference>
<keyword evidence="3" id="KW-1185">Reference proteome</keyword>
<evidence type="ECO:0000313" key="2">
    <source>
        <dbReference type="EMBL" id="VDL80980.1"/>
    </source>
</evidence>
<organism evidence="4">
    <name type="scientific">Nippostrongylus brasiliensis</name>
    <name type="common">Rat hookworm</name>
    <dbReference type="NCBI Taxonomy" id="27835"/>
    <lineage>
        <taxon>Eukaryota</taxon>
        <taxon>Metazoa</taxon>
        <taxon>Ecdysozoa</taxon>
        <taxon>Nematoda</taxon>
        <taxon>Chromadorea</taxon>
        <taxon>Rhabditida</taxon>
        <taxon>Rhabditina</taxon>
        <taxon>Rhabditomorpha</taxon>
        <taxon>Strongyloidea</taxon>
        <taxon>Heligmosomidae</taxon>
        <taxon>Nippostrongylus</taxon>
    </lineage>
</organism>
<evidence type="ECO:0000313" key="4">
    <source>
        <dbReference type="WBParaSite" id="NBR_0001736501-mRNA-1"/>
    </source>
</evidence>
<evidence type="ECO:0000313" key="3">
    <source>
        <dbReference type="Proteomes" id="UP000271162"/>
    </source>
</evidence>
<sequence>MTIIEEDLVRAEVRLQDMKDSAQPVSAPSGVAEGIMGAIRKTSGAFSNTFHMMAPALPELKVEIPQLPTAEHQRERRMSDVEHLWESSRKMHGF</sequence>
<name>A0A158R320_NIPBR</name>
<dbReference type="AlphaFoldDB" id="A0A158R320"/>
<accession>A0A158R320</accession>
<dbReference type="WBParaSite" id="NBR_0001736501-mRNA-1">
    <property type="protein sequence ID" value="NBR_0001736501-mRNA-1"/>
    <property type="gene ID" value="NBR_0001736501"/>
</dbReference>
<evidence type="ECO:0000256" key="1">
    <source>
        <dbReference type="SAM" id="MobiDB-lite"/>
    </source>
</evidence>